<comment type="caution">
    <text evidence="1">The sequence shown here is derived from an EMBL/GenBank/DDBJ whole genome shotgun (WGS) entry which is preliminary data.</text>
</comment>
<name>A0A1R3KRQ5_9ROSI</name>
<dbReference type="Proteomes" id="UP000187203">
    <property type="component" value="Unassembled WGS sequence"/>
</dbReference>
<protein>
    <submittedName>
        <fullName evidence="1">Uncharacterized protein</fullName>
    </submittedName>
</protein>
<sequence length="148" mass="17209">MEHWKMVTGKVTKLFEYEQEIWNATMSNPSAMDLSDSFKEDLANKVRMAAGMLKDIMEAVVPSAIVPPSKSKKKFVANKKVVGRGTRVLNKRIKRLCSRLRWPVHRRLKSKIVIKRFGKSNSKAHSEVKIIVFRMEFQKFIKMPNWMA</sequence>
<evidence type="ECO:0000313" key="2">
    <source>
        <dbReference type="Proteomes" id="UP000187203"/>
    </source>
</evidence>
<dbReference type="EMBL" id="AWUE01012268">
    <property type="protein sequence ID" value="OMP09708.1"/>
    <property type="molecule type" value="Genomic_DNA"/>
</dbReference>
<reference evidence="2" key="1">
    <citation type="submission" date="2013-09" db="EMBL/GenBank/DDBJ databases">
        <title>Corchorus olitorius genome sequencing.</title>
        <authorList>
            <person name="Alam M."/>
            <person name="Haque M.S."/>
            <person name="Islam M.S."/>
            <person name="Emdad E.M."/>
            <person name="Islam M.M."/>
            <person name="Ahmed B."/>
            <person name="Halim A."/>
            <person name="Hossen Q.M.M."/>
            <person name="Hossain M.Z."/>
            <person name="Ahmed R."/>
            <person name="Khan M.M."/>
            <person name="Islam R."/>
            <person name="Rashid M.M."/>
            <person name="Khan S.A."/>
            <person name="Rahman M.S."/>
            <person name="Alam M."/>
            <person name="Yahiya A.S."/>
            <person name="Khan M.S."/>
            <person name="Azam M.S."/>
            <person name="Haque T."/>
            <person name="Lashkar M.Z.H."/>
            <person name="Akhand A.I."/>
            <person name="Morshed G."/>
            <person name="Roy S."/>
            <person name="Uddin K.S."/>
            <person name="Rabeya T."/>
            <person name="Hossain A.S."/>
            <person name="Chowdhury A."/>
            <person name="Snigdha A.R."/>
            <person name="Mortoza M.S."/>
            <person name="Matin S.A."/>
            <person name="Hoque S.M.E."/>
            <person name="Islam M.K."/>
            <person name="Roy D.K."/>
            <person name="Haider R."/>
            <person name="Moosa M.M."/>
            <person name="Elias S.M."/>
            <person name="Hasan A.M."/>
            <person name="Jahan S."/>
            <person name="Shafiuddin M."/>
            <person name="Mahmood N."/>
            <person name="Shommy N.S."/>
        </authorList>
    </citation>
    <scope>NUCLEOTIDE SEQUENCE [LARGE SCALE GENOMIC DNA]</scope>
    <source>
        <strain evidence="2">cv. O-4</strain>
    </source>
</reference>
<keyword evidence="2" id="KW-1185">Reference proteome</keyword>
<dbReference type="AlphaFoldDB" id="A0A1R3KRQ5"/>
<gene>
    <name evidence="1" type="ORF">COLO4_05204</name>
</gene>
<accession>A0A1R3KRQ5</accession>
<organism evidence="1 2">
    <name type="scientific">Corchorus olitorius</name>
    <dbReference type="NCBI Taxonomy" id="93759"/>
    <lineage>
        <taxon>Eukaryota</taxon>
        <taxon>Viridiplantae</taxon>
        <taxon>Streptophyta</taxon>
        <taxon>Embryophyta</taxon>
        <taxon>Tracheophyta</taxon>
        <taxon>Spermatophyta</taxon>
        <taxon>Magnoliopsida</taxon>
        <taxon>eudicotyledons</taxon>
        <taxon>Gunneridae</taxon>
        <taxon>Pentapetalae</taxon>
        <taxon>rosids</taxon>
        <taxon>malvids</taxon>
        <taxon>Malvales</taxon>
        <taxon>Malvaceae</taxon>
        <taxon>Grewioideae</taxon>
        <taxon>Apeibeae</taxon>
        <taxon>Corchorus</taxon>
    </lineage>
</organism>
<evidence type="ECO:0000313" key="1">
    <source>
        <dbReference type="EMBL" id="OMP09708.1"/>
    </source>
</evidence>
<proteinExistence type="predicted"/>